<reference evidence="1 2" key="1">
    <citation type="submission" date="2024-02" db="EMBL/GenBank/DDBJ databases">
        <title>Bacteria isolated from the canopy kelp, Nereocystis luetkeana.</title>
        <authorList>
            <person name="Pfister C.A."/>
            <person name="Younker I.T."/>
            <person name="Light S.H."/>
        </authorList>
    </citation>
    <scope>NUCLEOTIDE SEQUENCE [LARGE SCALE GENOMIC DNA]</scope>
    <source>
        <strain evidence="1 2">TI.1.05</strain>
    </source>
</reference>
<dbReference type="Gene3D" id="3.40.50.150">
    <property type="entry name" value="Vaccinia Virus protein VP39"/>
    <property type="match status" value="1"/>
</dbReference>
<dbReference type="Proteomes" id="UP001369082">
    <property type="component" value="Unassembled WGS sequence"/>
</dbReference>
<protein>
    <submittedName>
        <fullName evidence="1">tRNA (Adenine(22)-N(1))-methyltransferase TrmK</fullName>
    </submittedName>
</protein>
<dbReference type="PANTHER" id="PTHR38451">
    <property type="entry name" value="TRNA (ADENINE(22)-N(1))-METHYLTRANSFERASE"/>
    <property type="match status" value="1"/>
</dbReference>
<evidence type="ECO:0000313" key="1">
    <source>
        <dbReference type="EMBL" id="MEL0628562.1"/>
    </source>
</evidence>
<dbReference type="Pfam" id="PF12847">
    <property type="entry name" value="Methyltransf_18"/>
    <property type="match status" value="1"/>
</dbReference>
<sequence length="232" mass="26666">MKLNKRLLVLSEMVTKPYQLVWDCCCDHGLLGIKILSDGLVKQVNFVDLVPEIITNLDNKLSRFGHKLPVDCQWQTFCQDVALLSLDNTLEKSHADTKELVIISGVGGELMLSMLSRLMEPYSGKNIDFLLCPVNHTYQLREGLIKLNFKLIEERLVTDNDRSYELLLINQTAQQPLSLLGECLWVNESESQLYLQKLIEHYQRRESDQTSTDCVNHAVLTAYQNLYQSRYA</sequence>
<dbReference type="PANTHER" id="PTHR38451:SF1">
    <property type="entry name" value="TRNA (ADENINE(22)-N(1))-METHYLTRANSFERASE"/>
    <property type="match status" value="1"/>
</dbReference>
<dbReference type="PIRSF" id="PIRSF028234">
    <property type="entry name" value="UCP028234"/>
    <property type="match status" value="1"/>
</dbReference>
<dbReference type="RefSeq" id="WP_341596573.1">
    <property type="nucleotide sequence ID" value="NZ_JBAKAZ010000007.1"/>
</dbReference>
<accession>A0ABU9GMN4</accession>
<keyword evidence="2" id="KW-1185">Reference proteome</keyword>
<name>A0ABU9GMN4_9GAMM</name>
<gene>
    <name evidence="1" type="ORF">V6256_02985</name>
</gene>
<proteinExistence type="predicted"/>
<organism evidence="1 2">
    <name type="scientific">Psychromonas aquatilis</name>
    <dbReference type="NCBI Taxonomy" id="2005072"/>
    <lineage>
        <taxon>Bacteria</taxon>
        <taxon>Pseudomonadati</taxon>
        <taxon>Pseudomonadota</taxon>
        <taxon>Gammaproteobacteria</taxon>
        <taxon>Alteromonadales</taxon>
        <taxon>Psychromonadaceae</taxon>
        <taxon>Psychromonas</taxon>
    </lineage>
</organism>
<comment type="caution">
    <text evidence="1">The sequence shown here is derived from an EMBL/GenBank/DDBJ whole genome shotgun (WGS) entry which is preliminary data.</text>
</comment>
<dbReference type="InterPro" id="IPR029063">
    <property type="entry name" value="SAM-dependent_MTases_sf"/>
</dbReference>
<dbReference type="InterPro" id="IPR016876">
    <property type="entry name" value="UCP028234"/>
</dbReference>
<dbReference type="EMBL" id="JBAKAZ010000007">
    <property type="protein sequence ID" value="MEL0628562.1"/>
    <property type="molecule type" value="Genomic_DNA"/>
</dbReference>
<evidence type="ECO:0000313" key="2">
    <source>
        <dbReference type="Proteomes" id="UP001369082"/>
    </source>
</evidence>